<keyword evidence="2 6" id="KW-0812">Transmembrane</keyword>
<dbReference type="Proteomes" id="UP000218811">
    <property type="component" value="Unassembled WGS sequence"/>
</dbReference>
<dbReference type="InterPro" id="IPR020846">
    <property type="entry name" value="MFS_dom"/>
</dbReference>
<keyword evidence="3 6" id="KW-1133">Transmembrane helix</keyword>
<evidence type="ECO:0000256" key="4">
    <source>
        <dbReference type="ARBA" id="ARBA00023136"/>
    </source>
</evidence>
<comment type="subcellular location">
    <subcellularLocation>
        <location evidence="1">Membrane</location>
        <topology evidence="1">Multi-pass membrane protein</topology>
    </subcellularLocation>
</comment>
<feature type="transmembrane region" description="Helical" evidence="6">
    <location>
        <begin position="458"/>
        <end position="479"/>
    </location>
</feature>
<feature type="transmembrane region" description="Helical" evidence="6">
    <location>
        <begin position="361"/>
        <end position="381"/>
    </location>
</feature>
<dbReference type="SUPFAM" id="SSF103473">
    <property type="entry name" value="MFS general substrate transporter"/>
    <property type="match status" value="1"/>
</dbReference>
<evidence type="ECO:0000256" key="6">
    <source>
        <dbReference type="SAM" id="Phobius"/>
    </source>
</evidence>
<evidence type="ECO:0000313" key="8">
    <source>
        <dbReference type="EMBL" id="PCH33985.1"/>
    </source>
</evidence>
<feature type="transmembrane region" description="Helical" evidence="6">
    <location>
        <begin position="84"/>
        <end position="103"/>
    </location>
</feature>
<dbReference type="CDD" id="cd17323">
    <property type="entry name" value="MFS_Tpo1_MDR_like"/>
    <property type="match status" value="1"/>
</dbReference>
<gene>
    <name evidence="8" type="ORF">WOLCODRAFT_94573</name>
</gene>
<dbReference type="Pfam" id="PF07690">
    <property type="entry name" value="MFS_1"/>
    <property type="match status" value="1"/>
</dbReference>
<evidence type="ECO:0000313" key="9">
    <source>
        <dbReference type="Proteomes" id="UP000218811"/>
    </source>
</evidence>
<feature type="compositionally biased region" description="Polar residues" evidence="5">
    <location>
        <begin position="1"/>
        <end position="16"/>
    </location>
</feature>
<feature type="domain" description="Major facilitator superfamily (MFS) profile" evidence="7">
    <location>
        <begin position="86"/>
        <end position="522"/>
    </location>
</feature>
<dbReference type="InterPro" id="IPR036259">
    <property type="entry name" value="MFS_trans_sf"/>
</dbReference>
<dbReference type="GO" id="GO:0016020">
    <property type="term" value="C:membrane"/>
    <property type="evidence" value="ECO:0007669"/>
    <property type="project" value="UniProtKB-SubCell"/>
</dbReference>
<evidence type="ECO:0000256" key="5">
    <source>
        <dbReference type="SAM" id="MobiDB-lite"/>
    </source>
</evidence>
<proteinExistence type="predicted"/>
<dbReference type="FunFam" id="1.20.1250.20:FF:000011">
    <property type="entry name" value="MFS multidrug transporter, putative"/>
    <property type="match status" value="1"/>
</dbReference>
<evidence type="ECO:0000256" key="1">
    <source>
        <dbReference type="ARBA" id="ARBA00004141"/>
    </source>
</evidence>
<feature type="transmembrane region" description="Helical" evidence="6">
    <location>
        <begin position="499"/>
        <end position="518"/>
    </location>
</feature>
<feature type="transmembrane region" description="Helical" evidence="6">
    <location>
        <begin position="212"/>
        <end position="233"/>
    </location>
</feature>
<dbReference type="Gene3D" id="1.20.1250.20">
    <property type="entry name" value="MFS general substrate transporter like domains"/>
    <property type="match status" value="1"/>
</dbReference>
<evidence type="ECO:0000259" key="7">
    <source>
        <dbReference type="PROSITE" id="PS50850"/>
    </source>
</evidence>
<dbReference type="PANTHER" id="PTHR23502">
    <property type="entry name" value="MAJOR FACILITATOR SUPERFAMILY"/>
    <property type="match status" value="1"/>
</dbReference>
<dbReference type="OMA" id="FQGMQTY"/>
<feature type="transmembrane region" description="Helical" evidence="6">
    <location>
        <begin position="322"/>
        <end position="341"/>
    </location>
</feature>
<dbReference type="PROSITE" id="PS50850">
    <property type="entry name" value="MFS"/>
    <property type="match status" value="1"/>
</dbReference>
<keyword evidence="4 6" id="KW-0472">Membrane</keyword>
<feature type="transmembrane region" description="Helical" evidence="6">
    <location>
        <begin position="153"/>
        <end position="172"/>
    </location>
</feature>
<dbReference type="STRING" id="742152.A0A2H3IX22"/>
<dbReference type="OrthoDB" id="6770063at2759"/>
<feature type="transmembrane region" description="Helical" evidence="6">
    <location>
        <begin position="427"/>
        <end position="446"/>
    </location>
</feature>
<dbReference type="GO" id="GO:0022857">
    <property type="term" value="F:transmembrane transporter activity"/>
    <property type="evidence" value="ECO:0007669"/>
    <property type="project" value="InterPro"/>
</dbReference>
<feature type="region of interest" description="Disordered" evidence="5">
    <location>
        <begin position="1"/>
        <end position="78"/>
    </location>
</feature>
<evidence type="ECO:0000256" key="2">
    <source>
        <dbReference type="ARBA" id="ARBA00022692"/>
    </source>
</evidence>
<evidence type="ECO:0000256" key="3">
    <source>
        <dbReference type="ARBA" id="ARBA00022989"/>
    </source>
</evidence>
<dbReference type="InterPro" id="IPR011701">
    <property type="entry name" value="MFS"/>
</dbReference>
<feature type="transmembrane region" description="Helical" evidence="6">
    <location>
        <begin position="178"/>
        <end position="200"/>
    </location>
</feature>
<protein>
    <submittedName>
        <fullName evidence="8">MFS polyamine transporter</fullName>
    </submittedName>
</protein>
<reference evidence="8 9" key="1">
    <citation type="journal article" date="2012" name="Science">
        <title>The Paleozoic origin of enzymatic lignin decomposition reconstructed from 31 fungal genomes.</title>
        <authorList>
            <person name="Floudas D."/>
            <person name="Binder M."/>
            <person name="Riley R."/>
            <person name="Barry K."/>
            <person name="Blanchette R.A."/>
            <person name="Henrissat B."/>
            <person name="Martinez A.T."/>
            <person name="Otillar R."/>
            <person name="Spatafora J.W."/>
            <person name="Yadav J.S."/>
            <person name="Aerts A."/>
            <person name="Benoit I."/>
            <person name="Boyd A."/>
            <person name="Carlson A."/>
            <person name="Copeland A."/>
            <person name="Coutinho P.M."/>
            <person name="de Vries R.P."/>
            <person name="Ferreira P."/>
            <person name="Findley K."/>
            <person name="Foster B."/>
            <person name="Gaskell J."/>
            <person name="Glotzer D."/>
            <person name="Gorecki P."/>
            <person name="Heitman J."/>
            <person name="Hesse C."/>
            <person name="Hori C."/>
            <person name="Igarashi K."/>
            <person name="Jurgens J.A."/>
            <person name="Kallen N."/>
            <person name="Kersten P."/>
            <person name="Kohler A."/>
            <person name="Kuees U."/>
            <person name="Kumar T.K.A."/>
            <person name="Kuo A."/>
            <person name="LaButti K."/>
            <person name="Larrondo L.F."/>
            <person name="Lindquist E."/>
            <person name="Ling A."/>
            <person name="Lombard V."/>
            <person name="Lucas S."/>
            <person name="Lundell T."/>
            <person name="Martin R."/>
            <person name="McLaughlin D.J."/>
            <person name="Morgenstern I."/>
            <person name="Morin E."/>
            <person name="Murat C."/>
            <person name="Nagy L.G."/>
            <person name="Nolan M."/>
            <person name="Ohm R.A."/>
            <person name="Patyshakuliyeva A."/>
            <person name="Rokas A."/>
            <person name="Ruiz-Duenas F.J."/>
            <person name="Sabat G."/>
            <person name="Salamov A."/>
            <person name="Samejima M."/>
            <person name="Schmutz J."/>
            <person name="Slot J.C."/>
            <person name="St John F."/>
            <person name="Stenlid J."/>
            <person name="Sun H."/>
            <person name="Sun S."/>
            <person name="Syed K."/>
            <person name="Tsang A."/>
            <person name="Wiebenga A."/>
            <person name="Young D."/>
            <person name="Pisabarro A."/>
            <person name="Eastwood D.C."/>
            <person name="Martin F."/>
            <person name="Cullen D."/>
            <person name="Grigoriev I.V."/>
            <person name="Hibbett D.S."/>
        </authorList>
    </citation>
    <scope>NUCLEOTIDE SEQUENCE [LARGE SCALE GENOMIC DNA]</scope>
    <source>
        <strain evidence="8 9">MD-104</strain>
    </source>
</reference>
<organism evidence="8 9">
    <name type="scientific">Wolfiporia cocos (strain MD-104)</name>
    <name type="common">Brown rot fungus</name>
    <dbReference type="NCBI Taxonomy" id="742152"/>
    <lineage>
        <taxon>Eukaryota</taxon>
        <taxon>Fungi</taxon>
        <taxon>Dikarya</taxon>
        <taxon>Basidiomycota</taxon>
        <taxon>Agaricomycotina</taxon>
        <taxon>Agaricomycetes</taxon>
        <taxon>Polyporales</taxon>
        <taxon>Phaeolaceae</taxon>
        <taxon>Wolfiporia</taxon>
    </lineage>
</organism>
<name>A0A2H3IX22_WOLCO</name>
<dbReference type="AlphaFoldDB" id="A0A2H3IX22"/>
<keyword evidence="9" id="KW-1185">Reference proteome</keyword>
<feature type="transmembrane region" description="Helical" evidence="6">
    <location>
        <begin position="402"/>
        <end position="421"/>
    </location>
</feature>
<feature type="compositionally biased region" description="Polar residues" evidence="5">
    <location>
        <begin position="31"/>
        <end position="58"/>
    </location>
</feature>
<accession>A0A2H3IX22</accession>
<dbReference type="EMBL" id="KB467831">
    <property type="protein sequence ID" value="PCH33985.1"/>
    <property type="molecule type" value="Genomic_DNA"/>
</dbReference>
<feature type="transmembrane region" description="Helical" evidence="6">
    <location>
        <begin position="239"/>
        <end position="261"/>
    </location>
</feature>
<dbReference type="PANTHER" id="PTHR23502:SF60">
    <property type="entry name" value="MAJOR FACILITATOR SUPERFAMILY (MFS) PROFILE DOMAIN-CONTAINING PROTEIN-RELATED"/>
    <property type="match status" value="1"/>
</dbReference>
<feature type="transmembrane region" description="Helical" evidence="6">
    <location>
        <begin position="123"/>
        <end position="141"/>
    </location>
</feature>
<sequence>MASTARQSSSDVSTLHEQVPFTSPPDPDSPLQANNPQNEDSVASPQTLSGQKVPSTSEPDILIVNWDGPDDPENPRNWSTKKKWAAAATVSAFTFISPISSSMVAPAAAQVAERFGITSSVEAAMTISVFVLAYAVGPLFLGPLSEIFGRVHILRGGNLWFAAWNLGCGFAQSKSQLIAFRFLAGLGGSAPLATGGAVLSDMWTPEQRGQAIAIYSLAPLLGPVIGPVAGGWIAERSTWRWVFWSTTIAAIVIQIFGLFMLQETYAPILLQQRAKRIRKQMDAEKGENRQVRTAYQNGDVSLAEFIRKALVRPFVLFAQEPIIQLIGLYLAFIYGVIYLVLTTIPGIFTYVYHENVGIGGLNYIGLGLGLFITSQINARLLDRVYIHFKNRNGGVGRPEFRLPTVFPGTLLLPIGLLMSGWAAEKHVHWIVVDIGLAFIGSGMILTFQGMQTYVIDAFTMYAASALAAVSCFRSLAGFGFPLFAPAMYDALGYGKGNTILAACAFAIGPPAVFAFWTYGERLRGMSRHAHKIPAGAQPAQKA</sequence>